<feature type="transmembrane region" description="Helical" evidence="1">
    <location>
        <begin position="184"/>
        <end position="207"/>
    </location>
</feature>
<evidence type="ECO:0000313" key="3">
    <source>
        <dbReference type="Proteomes" id="UP001303046"/>
    </source>
</evidence>
<dbReference type="PANTHER" id="PTHR33444:SF8">
    <property type="entry name" value="MARVEL DOMAIN-CONTAINING PROTEIN"/>
    <property type="match status" value="1"/>
</dbReference>
<feature type="transmembrane region" description="Helical" evidence="1">
    <location>
        <begin position="267"/>
        <end position="297"/>
    </location>
</feature>
<gene>
    <name evidence="2" type="primary">Necator_chrII.g8120</name>
    <name evidence="2" type="ORF">RB195_020326</name>
</gene>
<keyword evidence="3" id="KW-1185">Reference proteome</keyword>
<keyword evidence="1" id="KW-0812">Transmembrane</keyword>
<protein>
    <submittedName>
        <fullName evidence="2">Uncharacterized protein</fullName>
    </submittedName>
</protein>
<name>A0ABR1CJ75_NECAM</name>
<dbReference type="EMBL" id="JAVFWL010000002">
    <property type="protein sequence ID" value="KAK6738145.1"/>
    <property type="molecule type" value="Genomic_DNA"/>
</dbReference>
<dbReference type="PANTHER" id="PTHR33444">
    <property type="entry name" value="SI:DKEY-19B23.12-RELATED"/>
    <property type="match status" value="1"/>
</dbReference>
<comment type="caution">
    <text evidence="2">The sequence shown here is derived from an EMBL/GenBank/DDBJ whole genome shotgun (WGS) entry which is preliminary data.</text>
</comment>
<keyword evidence="1" id="KW-1133">Transmembrane helix</keyword>
<organism evidence="2 3">
    <name type="scientific">Necator americanus</name>
    <name type="common">Human hookworm</name>
    <dbReference type="NCBI Taxonomy" id="51031"/>
    <lineage>
        <taxon>Eukaryota</taxon>
        <taxon>Metazoa</taxon>
        <taxon>Ecdysozoa</taxon>
        <taxon>Nematoda</taxon>
        <taxon>Chromadorea</taxon>
        <taxon>Rhabditida</taxon>
        <taxon>Rhabditina</taxon>
        <taxon>Rhabditomorpha</taxon>
        <taxon>Strongyloidea</taxon>
        <taxon>Ancylostomatidae</taxon>
        <taxon>Bunostominae</taxon>
        <taxon>Necator</taxon>
    </lineage>
</organism>
<sequence length="307" mass="34717">MDGRMRCAATCFPAGNTSISPTTLERMGAFGTVELDHEPASGNEQRHISRPTELWRPPTVQRVILPEINQQQDPRASITTHGSNNKPTMYAHQQQTSPLLRNTNAPSTWNGSTTSTRRKYNNLSDVVTLSGNSADLARNLGDYINDRIPYGLSIATLIILSILAFVLTLIGVFNIPFCRVQPMIPIWLSISGILFIISATLRIYRLIPTPNDRSRSLSLDLCCRGTEGLFLVVNAVWLTLGCIWVYGSKPYVHFEEHMFEQHYCDWMLYWTAFWTCTISLIMVCVVIVLLIFIMVMVSSKEVRENER</sequence>
<dbReference type="Proteomes" id="UP001303046">
    <property type="component" value="Unassembled WGS sequence"/>
</dbReference>
<proteinExistence type="predicted"/>
<evidence type="ECO:0000256" key="1">
    <source>
        <dbReference type="SAM" id="Phobius"/>
    </source>
</evidence>
<evidence type="ECO:0000313" key="2">
    <source>
        <dbReference type="EMBL" id="KAK6738145.1"/>
    </source>
</evidence>
<keyword evidence="1" id="KW-0472">Membrane</keyword>
<dbReference type="InterPro" id="IPR040350">
    <property type="entry name" value="TMEM272"/>
</dbReference>
<feature type="transmembrane region" description="Helical" evidence="1">
    <location>
        <begin position="148"/>
        <end position="172"/>
    </location>
</feature>
<accession>A0ABR1CJ75</accession>
<reference evidence="2 3" key="1">
    <citation type="submission" date="2023-08" db="EMBL/GenBank/DDBJ databases">
        <title>A Necator americanus chromosomal reference genome.</title>
        <authorList>
            <person name="Ilik V."/>
            <person name="Petrzelkova K.J."/>
            <person name="Pardy F."/>
            <person name="Fuh T."/>
            <person name="Niatou-Singa F.S."/>
            <person name="Gouil Q."/>
            <person name="Baker L."/>
            <person name="Ritchie M.E."/>
            <person name="Jex A.R."/>
            <person name="Gazzola D."/>
            <person name="Li H."/>
            <person name="Toshio Fujiwara R."/>
            <person name="Zhan B."/>
            <person name="Aroian R.V."/>
            <person name="Pafco B."/>
            <person name="Schwarz E.M."/>
        </authorList>
    </citation>
    <scope>NUCLEOTIDE SEQUENCE [LARGE SCALE GENOMIC DNA]</scope>
    <source>
        <strain evidence="2 3">Aroian</strain>
        <tissue evidence="2">Whole animal</tissue>
    </source>
</reference>
<feature type="transmembrane region" description="Helical" evidence="1">
    <location>
        <begin position="228"/>
        <end position="247"/>
    </location>
</feature>